<keyword evidence="2" id="KW-1185">Reference proteome</keyword>
<protein>
    <submittedName>
        <fullName evidence="1">Uncharacterized protein</fullName>
    </submittedName>
</protein>
<dbReference type="EMBL" id="JADNYM010000005">
    <property type="protein sequence ID" value="MBG0738736.1"/>
    <property type="molecule type" value="Genomic_DNA"/>
</dbReference>
<proteinExistence type="predicted"/>
<comment type="caution">
    <text evidence="1">The sequence shown here is derived from an EMBL/GenBank/DDBJ whole genome shotgun (WGS) entry which is preliminary data.</text>
</comment>
<sequence>MRSLDRNYLSTHTSGSEKAVVSLSVAVPTGVDVPANPDGTRPRITLNATGVTYTLVLAALQHLHEDGDGLLQELIADVVTDEDLEAFSSLEEAAPLLTERVHAVTSPFRTFEWSAELTLESADGRQEESSVDFELISPSLGVGVPATVAMTTPQMLTNVAISFSPKVEDDDDYERNEVLVVS</sequence>
<reference evidence="1 2" key="1">
    <citation type="submission" date="2020-11" db="EMBL/GenBank/DDBJ databases">
        <title>Arthrobacter antarcticus sp. nov., isolated from Antarctic Soil.</title>
        <authorList>
            <person name="Li J."/>
        </authorList>
    </citation>
    <scope>NUCLEOTIDE SEQUENCE [LARGE SCALE GENOMIC DNA]</scope>
    <source>
        <strain evidence="1 2">Z1-20</strain>
    </source>
</reference>
<gene>
    <name evidence="1" type="ORF">IV500_04795</name>
</gene>
<accession>A0A931CPP6</accession>
<name>A0A931CPP6_9MICC</name>
<dbReference type="RefSeq" id="WP_196395682.1">
    <property type="nucleotide sequence ID" value="NZ_JADNYM010000005.1"/>
</dbReference>
<dbReference type="AlphaFoldDB" id="A0A931CPP6"/>
<evidence type="ECO:0000313" key="1">
    <source>
        <dbReference type="EMBL" id="MBG0738736.1"/>
    </source>
</evidence>
<organism evidence="1 2">
    <name type="scientific">Arthrobacter terrae</name>
    <dbReference type="NCBI Taxonomy" id="2935737"/>
    <lineage>
        <taxon>Bacteria</taxon>
        <taxon>Bacillati</taxon>
        <taxon>Actinomycetota</taxon>
        <taxon>Actinomycetes</taxon>
        <taxon>Micrococcales</taxon>
        <taxon>Micrococcaceae</taxon>
        <taxon>Arthrobacter</taxon>
    </lineage>
</organism>
<dbReference type="Proteomes" id="UP000655366">
    <property type="component" value="Unassembled WGS sequence"/>
</dbReference>
<evidence type="ECO:0000313" key="2">
    <source>
        <dbReference type="Proteomes" id="UP000655366"/>
    </source>
</evidence>